<evidence type="ECO:0000256" key="3">
    <source>
        <dbReference type="ARBA" id="ARBA00007275"/>
    </source>
</evidence>
<comment type="similarity">
    <text evidence="3">Belongs to the Nudix hydrolase family. NudK subfamily.</text>
</comment>
<dbReference type="Proteomes" id="UP001432180">
    <property type="component" value="Chromosome"/>
</dbReference>
<evidence type="ECO:0000313" key="10">
    <source>
        <dbReference type="EMBL" id="WPL16810.1"/>
    </source>
</evidence>
<dbReference type="EMBL" id="CP121472">
    <property type="protein sequence ID" value="WPL16810.1"/>
    <property type="molecule type" value="Genomic_DNA"/>
</dbReference>
<feature type="domain" description="Nudix hydrolase" evidence="9">
    <location>
        <begin position="38"/>
        <end position="167"/>
    </location>
</feature>
<protein>
    <recommendedName>
        <fullName evidence="4">GDP-mannose pyrophosphatase</fullName>
    </recommendedName>
    <alternativeName>
        <fullName evidence="6">GDP-mannose hydrolase</fullName>
    </alternativeName>
    <alternativeName>
        <fullName evidence="7">GDPMK</fullName>
    </alternativeName>
</protein>
<evidence type="ECO:0000256" key="7">
    <source>
        <dbReference type="ARBA" id="ARBA00032272"/>
    </source>
</evidence>
<keyword evidence="11" id="KW-1185">Reference proteome</keyword>
<name>A0ABZ0SB66_9GAMM</name>
<evidence type="ECO:0000256" key="5">
    <source>
        <dbReference type="ARBA" id="ARBA00022801"/>
    </source>
</evidence>
<dbReference type="PANTHER" id="PTHR11839:SF18">
    <property type="entry name" value="NUDIX HYDROLASE DOMAIN-CONTAINING PROTEIN"/>
    <property type="match status" value="1"/>
</dbReference>
<dbReference type="CDD" id="cd03424">
    <property type="entry name" value="NUDIX_ADPRase_Nudt5_UGPPase_Nudt14"/>
    <property type="match status" value="1"/>
</dbReference>
<dbReference type="GO" id="GO:0047631">
    <property type="term" value="F:ADP-ribose diphosphatase activity"/>
    <property type="evidence" value="ECO:0007669"/>
    <property type="project" value="UniProtKB-EC"/>
</dbReference>
<evidence type="ECO:0000313" key="11">
    <source>
        <dbReference type="Proteomes" id="UP001432180"/>
    </source>
</evidence>
<reference evidence="10 11" key="1">
    <citation type="journal article" date="2023" name="Microorganisms">
        <title>Thiorhodovibrio frisius and Trv. litoralis spp. nov., Two Novel Members from a Clade of Fastidious Purple Sulfur Bacteria That Exhibit Unique Red-Shifted Light-Harvesting Capabilities.</title>
        <authorList>
            <person name="Methner A."/>
            <person name="Kuzyk S.B."/>
            <person name="Petersen J."/>
            <person name="Bauer S."/>
            <person name="Brinkmann H."/>
            <person name="Sichau K."/>
            <person name="Wanner G."/>
            <person name="Wolf J."/>
            <person name="Neumann-Schaal M."/>
            <person name="Henke P."/>
            <person name="Tank M."/>
            <person name="Sproer C."/>
            <person name="Bunk B."/>
            <person name="Overmann J."/>
        </authorList>
    </citation>
    <scope>NUCLEOTIDE SEQUENCE [LARGE SCALE GENOMIC DNA]</scope>
    <source>
        <strain evidence="10 11">DSM 6702</strain>
    </source>
</reference>
<proteinExistence type="inferred from homology"/>
<evidence type="ECO:0000259" key="9">
    <source>
        <dbReference type="PROSITE" id="PS51462"/>
    </source>
</evidence>
<gene>
    <name evidence="10" type="primary">nudF</name>
    <name evidence="10" type="ORF">Thiowin_01784</name>
</gene>
<dbReference type="InterPro" id="IPR000086">
    <property type="entry name" value="NUDIX_hydrolase_dom"/>
</dbReference>
<evidence type="ECO:0000256" key="4">
    <source>
        <dbReference type="ARBA" id="ARBA00016377"/>
    </source>
</evidence>
<keyword evidence="5 8" id="KW-0378">Hydrolase</keyword>
<comment type="catalytic activity">
    <reaction evidence="1">
        <text>GDP-alpha-D-mannose + H2O = alpha-D-mannose 1-phosphate + GMP + 2 H(+)</text>
        <dbReference type="Rhea" id="RHEA:27978"/>
        <dbReference type="ChEBI" id="CHEBI:15377"/>
        <dbReference type="ChEBI" id="CHEBI:15378"/>
        <dbReference type="ChEBI" id="CHEBI:57527"/>
        <dbReference type="ChEBI" id="CHEBI:58115"/>
        <dbReference type="ChEBI" id="CHEBI:58409"/>
    </reaction>
</comment>
<dbReference type="PROSITE" id="PS00893">
    <property type="entry name" value="NUDIX_BOX"/>
    <property type="match status" value="1"/>
</dbReference>
<accession>A0ABZ0SB66</accession>
<evidence type="ECO:0000256" key="6">
    <source>
        <dbReference type="ARBA" id="ARBA00032162"/>
    </source>
</evidence>
<dbReference type="SUPFAM" id="SSF55811">
    <property type="entry name" value="Nudix"/>
    <property type="match status" value="1"/>
</dbReference>
<organism evidence="10 11">
    <name type="scientific">Thiorhodovibrio winogradskyi</name>
    <dbReference type="NCBI Taxonomy" id="77007"/>
    <lineage>
        <taxon>Bacteria</taxon>
        <taxon>Pseudomonadati</taxon>
        <taxon>Pseudomonadota</taxon>
        <taxon>Gammaproteobacteria</taxon>
        <taxon>Chromatiales</taxon>
        <taxon>Chromatiaceae</taxon>
        <taxon>Thiorhodovibrio</taxon>
    </lineage>
</organism>
<dbReference type="Pfam" id="PF00293">
    <property type="entry name" value="NUDIX"/>
    <property type="match status" value="1"/>
</dbReference>
<comment type="cofactor">
    <cofactor evidence="2">
        <name>Mg(2+)</name>
        <dbReference type="ChEBI" id="CHEBI:18420"/>
    </cofactor>
</comment>
<dbReference type="PROSITE" id="PS51462">
    <property type="entry name" value="NUDIX"/>
    <property type="match status" value="1"/>
</dbReference>
<dbReference type="PRINTS" id="PR00502">
    <property type="entry name" value="NUDIXFAMILY"/>
</dbReference>
<sequence>MADDLMTDQRLCYQGRVVDVYRERVRLPNDARVELDIVRHPGGAAAVALDDQGRVCLLRQYRHAAAGWLWELPAGKLDPGESPRTTVERELVEEAGMAAADWVSLGRLHSSPGVLTEVIHLYLARDLSPRALAHEHGELIEVHWIPLEMALGRCHSGDITDAKTLVGLFRAAALLQAPRARGVAADEGMATGETA</sequence>
<evidence type="ECO:0000256" key="2">
    <source>
        <dbReference type="ARBA" id="ARBA00001946"/>
    </source>
</evidence>
<evidence type="ECO:0000256" key="1">
    <source>
        <dbReference type="ARBA" id="ARBA00000847"/>
    </source>
</evidence>
<evidence type="ECO:0000256" key="8">
    <source>
        <dbReference type="RuleBase" id="RU003476"/>
    </source>
</evidence>
<dbReference type="PANTHER" id="PTHR11839">
    <property type="entry name" value="UDP/ADP-SUGAR PYROPHOSPHATASE"/>
    <property type="match status" value="1"/>
</dbReference>
<dbReference type="InterPro" id="IPR015797">
    <property type="entry name" value="NUDIX_hydrolase-like_dom_sf"/>
</dbReference>
<dbReference type="InterPro" id="IPR020084">
    <property type="entry name" value="NUDIX_hydrolase_CS"/>
</dbReference>
<dbReference type="InterPro" id="IPR020476">
    <property type="entry name" value="Nudix_hydrolase"/>
</dbReference>
<dbReference type="Gene3D" id="3.90.79.10">
    <property type="entry name" value="Nucleoside Triphosphate Pyrophosphohydrolase"/>
    <property type="match status" value="1"/>
</dbReference>